<evidence type="ECO:0000259" key="2">
    <source>
        <dbReference type="Pfam" id="PF07833"/>
    </source>
</evidence>
<dbReference type="EMBL" id="JBHSAM010000031">
    <property type="protein sequence ID" value="MFC4102205.1"/>
    <property type="molecule type" value="Genomic_DNA"/>
</dbReference>
<evidence type="ECO:0000313" key="3">
    <source>
        <dbReference type="EMBL" id="MFC4102205.1"/>
    </source>
</evidence>
<keyword evidence="4" id="KW-1185">Reference proteome</keyword>
<accession>A0ABV8K865</accession>
<feature type="signal peptide" evidence="1">
    <location>
        <begin position="1"/>
        <end position="27"/>
    </location>
</feature>
<dbReference type="RefSeq" id="WP_377720827.1">
    <property type="nucleotide sequence ID" value="NZ_JBHSAM010000031.1"/>
</dbReference>
<protein>
    <submittedName>
        <fullName evidence="3">Copper amine oxidase N-terminal domain-containing protein</fullName>
    </submittedName>
</protein>
<dbReference type="Proteomes" id="UP001595715">
    <property type="component" value="Unassembled WGS sequence"/>
</dbReference>
<dbReference type="InterPro" id="IPR036582">
    <property type="entry name" value="Mao_N_sf"/>
</dbReference>
<dbReference type="Pfam" id="PF07833">
    <property type="entry name" value="Cu_amine_oxidN1"/>
    <property type="match status" value="1"/>
</dbReference>
<evidence type="ECO:0000313" key="4">
    <source>
        <dbReference type="Proteomes" id="UP001595715"/>
    </source>
</evidence>
<comment type="caution">
    <text evidence="3">The sequence shown here is derived from an EMBL/GenBank/DDBJ whole genome shotgun (WGS) entry which is preliminary data.</text>
</comment>
<name>A0ABV8K865_9BACL</name>
<sequence>MTMKRFSFALIIAALMFTIAGMPAAQAASPLPLRVVVNGSKIQFPDAQPFADANQRVQIPIRFVSEALGAKVAWNGTTKKAAISLKTTSLVITIGKRSYTLNGVTKQMDTVALTRNQRTFVPLRFVSEGLGAVVQWDADARTVYINTDGKTPVKETPTEGNTKEATVHGATFNYQKSGPYSDPSYVTAAQLRIVDYGKTTEKDLIFMDVSISFTHKDADPTEAMNEAQAVLEQLLEQSTADAVMNYARTKTKREQSLDTKTFTDSKYGVMVASNPNSDIRIAIYNK</sequence>
<gene>
    <name evidence="3" type="ORF">ACFOZ8_21460</name>
</gene>
<dbReference type="Gene3D" id="3.30.457.10">
    <property type="entry name" value="Copper amine oxidase-like, N-terminal domain"/>
    <property type="match status" value="1"/>
</dbReference>
<organism evidence="3 4">
    <name type="scientific">Paenibacillus xanthanilyticus</name>
    <dbReference type="NCBI Taxonomy" id="1783531"/>
    <lineage>
        <taxon>Bacteria</taxon>
        <taxon>Bacillati</taxon>
        <taxon>Bacillota</taxon>
        <taxon>Bacilli</taxon>
        <taxon>Bacillales</taxon>
        <taxon>Paenibacillaceae</taxon>
        <taxon>Paenibacillus</taxon>
    </lineage>
</organism>
<reference evidence="4" key="1">
    <citation type="journal article" date="2019" name="Int. J. Syst. Evol. Microbiol.">
        <title>The Global Catalogue of Microorganisms (GCM) 10K type strain sequencing project: providing services to taxonomists for standard genome sequencing and annotation.</title>
        <authorList>
            <consortium name="The Broad Institute Genomics Platform"/>
            <consortium name="The Broad Institute Genome Sequencing Center for Infectious Disease"/>
            <person name="Wu L."/>
            <person name="Ma J."/>
        </authorList>
    </citation>
    <scope>NUCLEOTIDE SEQUENCE [LARGE SCALE GENOMIC DNA]</scope>
    <source>
        <strain evidence="4">IBRC-M 10987</strain>
    </source>
</reference>
<proteinExistence type="predicted"/>
<feature type="domain" description="Copper amine oxidase-like N-terminal" evidence="2">
    <location>
        <begin position="36"/>
        <end position="145"/>
    </location>
</feature>
<feature type="chain" id="PRO_5047028162" evidence="1">
    <location>
        <begin position="28"/>
        <end position="286"/>
    </location>
</feature>
<keyword evidence="1" id="KW-0732">Signal</keyword>
<dbReference type="SUPFAM" id="SSF55383">
    <property type="entry name" value="Copper amine oxidase, domain N"/>
    <property type="match status" value="1"/>
</dbReference>
<dbReference type="InterPro" id="IPR012854">
    <property type="entry name" value="Cu_amine_oxidase-like_N"/>
</dbReference>
<evidence type="ECO:0000256" key="1">
    <source>
        <dbReference type="SAM" id="SignalP"/>
    </source>
</evidence>